<protein>
    <recommendedName>
        <fullName evidence="1">AP5B1 C-terminal domain-containing protein</fullName>
    </recommendedName>
</protein>
<dbReference type="InterPro" id="IPR048981">
    <property type="entry name" value="AP5B1_C"/>
</dbReference>
<accession>A0A1B6EEC1</accession>
<feature type="domain" description="AP5B1 C-terminal" evidence="1">
    <location>
        <begin position="297"/>
        <end position="392"/>
    </location>
</feature>
<organism evidence="2">
    <name type="scientific">Clastoptera arizonana</name>
    <name type="common">Arizona spittle bug</name>
    <dbReference type="NCBI Taxonomy" id="38151"/>
    <lineage>
        <taxon>Eukaryota</taxon>
        <taxon>Metazoa</taxon>
        <taxon>Ecdysozoa</taxon>
        <taxon>Arthropoda</taxon>
        <taxon>Hexapoda</taxon>
        <taxon>Insecta</taxon>
        <taxon>Pterygota</taxon>
        <taxon>Neoptera</taxon>
        <taxon>Paraneoptera</taxon>
        <taxon>Hemiptera</taxon>
        <taxon>Auchenorrhyncha</taxon>
        <taxon>Cercopoidea</taxon>
        <taxon>Clastopteridae</taxon>
        <taxon>Clastoptera</taxon>
    </lineage>
</organism>
<dbReference type="PANTHER" id="PTHR34033">
    <property type="entry name" value="AP-5 COMPLEX SUBUNIT BETA-1"/>
    <property type="match status" value="1"/>
</dbReference>
<dbReference type="EMBL" id="GEDC01001037">
    <property type="protein sequence ID" value="JAS36261.1"/>
    <property type="molecule type" value="Transcribed_RNA"/>
</dbReference>
<dbReference type="AlphaFoldDB" id="A0A1B6EEC1"/>
<dbReference type="PANTHER" id="PTHR34033:SF1">
    <property type="entry name" value="AP-5 COMPLEX SUBUNIT BETA-1"/>
    <property type="match status" value="1"/>
</dbReference>
<dbReference type="GO" id="GO:0005765">
    <property type="term" value="C:lysosomal membrane"/>
    <property type="evidence" value="ECO:0007669"/>
    <property type="project" value="TreeGrafter"/>
</dbReference>
<dbReference type="GO" id="GO:0016197">
    <property type="term" value="P:endosomal transport"/>
    <property type="evidence" value="ECO:0007669"/>
    <property type="project" value="InterPro"/>
</dbReference>
<evidence type="ECO:0000313" key="2">
    <source>
        <dbReference type="EMBL" id="JAS36261.1"/>
    </source>
</evidence>
<gene>
    <name evidence="2" type="ORF">g.14376</name>
</gene>
<sequence>MISEHNLDQILAEFSSADISASSLDYILTIVLEQIQYKKEEIQLEIILNWLRSWLQNVKHLPWNIGHRILHLMSTIVIYCNCFRSLEDIFWILNRINEANDDVDVQNRGDLIKSLMCTLSQEKLKQTFLQATDLNETAAGVGEISLSITTSRKIPISVTKEPHYSTSTFCPESNCDAKTYLKFVEDVESRQKTVFKLKVEMANSNEQDLQALVLIPAVATNFGTFEPVLIGHLKVEDKICTAFMNCYLKESYPFICNLRAEFSIHNRLMTSDLPPLQLKFTDYFRHLPVSAPQRTALFPELCTLILNKGGLKSCYILPVKSEQIKDKLEKELTPFIVTKIDDGEDELIWFAIYLPPCKHLLLKFAISPLLTKVIIITNDTQTLTSAHIYLEGLS</sequence>
<dbReference type="Pfam" id="PF21590">
    <property type="entry name" value="AP5B1_C"/>
    <property type="match status" value="1"/>
</dbReference>
<name>A0A1B6EEC1_9HEMI</name>
<proteinExistence type="predicted"/>
<evidence type="ECO:0000259" key="1">
    <source>
        <dbReference type="Pfam" id="PF21590"/>
    </source>
</evidence>
<reference evidence="2" key="1">
    <citation type="submission" date="2015-12" db="EMBL/GenBank/DDBJ databases">
        <title>De novo transcriptome assembly of four potential Pierce s Disease insect vectors from Arizona vineyards.</title>
        <authorList>
            <person name="Tassone E.E."/>
        </authorList>
    </citation>
    <scope>NUCLEOTIDE SEQUENCE</scope>
</reference>
<dbReference type="GO" id="GO:0030119">
    <property type="term" value="C:AP-type membrane coat adaptor complex"/>
    <property type="evidence" value="ECO:0007669"/>
    <property type="project" value="TreeGrafter"/>
</dbReference>
<dbReference type="InterPro" id="IPR038741">
    <property type="entry name" value="AP5B1"/>
</dbReference>